<dbReference type="Gene3D" id="3.40.50.1820">
    <property type="entry name" value="alpha/beta hydrolase"/>
    <property type="match status" value="1"/>
</dbReference>
<evidence type="ECO:0000313" key="2">
    <source>
        <dbReference type="Proteomes" id="UP000305792"/>
    </source>
</evidence>
<gene>
    <name evidence="1" type="ORF">E9998_22045</name>
</gene>
<dbReference type="InterPro" id="IPR029058">
    <property type="entry name" value="AB_hydrolase_fold"/>
</dbReference>
<reference evidence="1 2" key="1">
    <citation type="journal article" date="2018" name="Int. J. Syst. Evol. Microbiol.">
        <title>Glycomyces paridis sp. nov., isolated from the medicinal plant Paris polyphylla.</title>
        <authorList>
            <person name="Fang X.M."/>
            <person name="Bai J.L."/>
            <person name="Su J."/>
            <person name="Zhao L.L."/>
            <person name="Liu H.Y."/>
            <person name="Ma B.P."/>
            <person name="Zhang Y.Q."/>
            <person name="Yu L.Y."/>
        </authorList>
    </citation>
    <scope>NUCLEOTIDE SEQUENCE [LARGE SCALE GENOMIC DNA]</scope>
    <source>
        <strain evidence="1 2">CPCC 204357</strain>
    </source>
</reference>
<accession>A0A4S8P2K5</accession>
<organism evidence="1 2">
    <name type="scientific">Glycomyces paridis</name>
    <dbReference type="NCBI Taxonomy" id="2126555"/>
    <lineage>
        <taxon>Bacteria</taxon>
        <taxon>Bacillati</taxon>
        <taxon>Actinomycetota</taxon>
        <taxon>Actinomycetes</taxon>
        <taxon>Glycomycetales</taxon>
        <taxon>Glycomycetaceae</taxon>
        <taxon>Glycomyces</taxon>
    </lineage>
</organism>
<dbReference type="SUPFAM" id="SSF53474">
    <property type="entry name" value="alpha/beta-Hydrolases"/>
    <property type="match status" value="1"/>
</dbReference>
<keyword evidence="1" id="KW-0378">Hydrolase</keyword>
<dbReference type="GO" id="GO:0016787">
    <property type="term" value="F:hydrolase activity"/>
    <property type="evidence" value="ECO:0007669"/>
    <property type="project" value="UniProtKB-KW"/>
</dbReference>
<evidence type="ECO:0000313" key="1">
    <source>
        <dbReference type="EMBL" id="THV24307.1"/>
    </source>
</evidence>
<dbReference type="Proteomes" id="UP000305792">
    <property type="component" value="Unassembled WGS sequence"/>
</dbReference>
<comment type="caution">
    <text evidence="1">The sequence shown here is derived from an EMBL/GenBank/DDBJ whole genome shotgun (WGS) entry which is preliminary data.</text>
</comment>
<name>A0A4S8P2K5_9ACTN</name>
<proteinExistence type="predicted"/>
<dbReference type="InterPro" id="IPR010662">
    <property type="entry name" value="RBBP9/YdeN"/>
</dbReference>
<keyword evidence="2" id="KW-1185">Reference proteome</keyword>
<dbReference type="RefSeq" id="WP_136531857.1">
    <property type="nucleotide sequence ID" value="NZ_STGX01000020.1"/>
</dbReference>
<dbReference type="AlphaFoldDB" id="A0A4S8P2K5"/>
<sequence>MWTRSFLLLHGVTNRRPAGHWHHRLSLALRERGEQVFYPQLPDTDRPTLEGWTDAIRAELALMRGERIVLAHSLSTIAWLHLAAAEPAPADRVVLVSPPGPSAFDWDVIAPFAFDHLDLGAIRLAEKSARLVVSDADPYRPEGPGYFAERLGIDADIVPGGGHLTLDDGYGEWPSALAWCLDPEARFTADR</sequence>
<dbReference type="EMBL" id="STGX01000020">
    <property type="protein sequence ID" value="THV24307.1"/>
    <property type="molecule type" value="Genomic_DNA"/>
</dbReference>
<dbReference type="OrthoDB" id="9804993at2"/>
<dbReference type="Pfam" id="PF06821">
    <property type="entry name" value="Ser_hydrolase"/>
    <property type="match status" value="1"/>
</dbReference>
<protein>
    <submittedName>
        <fullName evidence="1">Alpha/beta fold hydrolase</fullName>
    </submittedName>
</protein>